<evidence type="ECO:0000256" key="4">
    <source>
        <dbReference type="ARBA" id="ARBA00022722"/>
    </source>
</evidence>
<evidence type="ECO:0000256" key="8">
    <source>
        <dbReference type="SAM" id="MobiDB-lite"/>
    </source>
</evidence>
<evidence type="ECO:0000256" key="5">
    <source>
        <dbReference type="ARBA" id="ARBA00022723"/>
    </source>
</evidence>
<dbReference type="Proteomes" id="UP000297716">
    <property type="component" value="Unassembled WGS sequence"/>
</dbReference>
<proteinExistence type="inferred from homology"/>
<dbReference type="InterPro" id="IPR036397">
    <property type="entry name" value="RNaseH_sf"/>
</dbReference>
<feature type="compositionally biased region" description="Low complexity" evidence="8">
    <location>
        <begin position="26"/>
        <end position="39"/>
    </location>
</feature>
<dbReference type="EC" id="3.1.26.4" evidence="3"/>
<evidence type="ECO:0000313" key="11">
    <source>
        <dbReference type="Proteomes" id="UP000297716"/>
    </source>
</evidence>
<keyword evidence="6" id="KW-0255">Endonuclease</keyword>
<feature type="compositionally biased region" description="Polar residues" evidence="8">
    <location>
        <begin position="45"/>
        <end position="58"/>
    </location>
</feature>
<evidence type="ECO:0000256" key="6">
    <source>
        <dbReference type="ARBA" id="ARBA00022759"/>
    </source>
</evidence>
<evidence type="ECO:0000256" key="7">
    <source>
        <dbReference type="ARBA" id="ARBA00022801"/>
    </source>
</evidence>
<keyword evidence="4" id="KW-0540">Nuclease</keyword>
<dbReference type="AlphaFoldDB" id="A0A4Z0Z034"/>
<dbReference type="GO" id="GO:0003676">
    <property type="term" value="F:nucleic acid binding"/>
    <property type="evidence" value="ECO:0007669"/>
    <property type="project" value="InterPro"/>
</dbReference>
<evidence type="ECO:0000259" key="9">
    <source>
        <dbReference type="PROSITE" id="PS50879"/>
    </source>
</evidence>
<keyword evidence="11" id="KW-1185">Reference proteome</keyword>
<keyword evidence="5" id="KW-0479">Metal-binding</keyword>
<dbReference type="EMBL" id="SKBN01000109">
    <property type="protein sequence ID" value="TGJ82976.1"/>
    <property type="molecule type" value="Genomic_DNA"/>
</dbReference>
<dbReference type="InterPro" id="IPR012337">
    <property type="entry name" value="RNaseH-like_sf"/>
</dbReference>
<dbReference type="PANTHER" id="PTHR10642:SF26">
    <property type="entry name" value="RIBONUCLEASE H1"/>
    <property type="match status" value="1"/>
</dbReference>
<evidence type="ECO:0000256" key="2">
    <source>
        <dbReference type="ARBA" id="ARBA00005300"/>
    </source>
</evidence>
<protein>
    <recommendedName>
        <fullName evidence="3">ribonuclease H</fullName>
        <ecNumber evidence="3">3.1.26.4</ecNumber>
    </recommendedName>
</protein>
<comment type="similarity">
    <text evidence="2">Belongs to the RNase H family.</text>
</comment>
<dbReference type="SUPFAM" id="SSF53098">
    <property type="entry name" value="Ribonuclease H-like"/>
    <property type="match status" value="1"/>
</dbReference>
<keyword evidence="7" id="KW-0378">Hydrolase</keyword>
<evidence type="ECO:0000313" key="10">
    <source>
        <dbReference type="EMBL" id="TGJ82976.1"/>
    </source>
</evidence>
<organism evidence="10 11">
    <name type="scientific">Xylaria hypoxylon</name>
    <dbReference type="NCBI Taxonomy" id="37992"/>
    <lineage>
        <taxon>Eukaryota</taxon>
        <taxon>Fungi</taxon>
        <taxon>Dikarya</taxon>
        <taxon>Ascomycota</taxon>
        <taxon>Pezizomycotina</taxon>
        <taxon>Sordariomycetes</taxon>
        <taxon>Xylariomycetidae</taxon>
        <taxon>Xylariales</taxon>
        <taxon>Xylariaceae</taxon>
        <taxon>Xylaria</taxon>
    </lineage>
</organism>
<dbReference type="Gene3D" id="3.30.420.10">
    <property type="entry name" value="Ribonuclease H-like superfamily/Ribonuclease H"/>
    <property type="match status" value="1"/>
</dbReference>
<evidence type="ECO:0000256" key="3">
    <source>
        <dbReference type="ARBA" id="ARBA00012180"/>
    </source>
</evidence>
<dbReference type="PROSITE" id="PS50879">
    <property type="entry name" value="RNASE_H_1"/>
    <property type="match status" value="1"/>
</dbReference>
<dbReference type="InterPro" id="IPR050092">
    <property type="entry name" value="RNase_H"/>
</dbReference>
<accession>A0A4Z0Z034</accession>
<name>A0A4Z0Z034_9PEZI</name>
<dbReference type="GO" id="GO:0004523">
    <property type="term" value="F:RNA-DNA hybrid ribonuclease activity"/>
    <property type="evidence" value="ECO:0007669"/>
    <property type="project" value="UniProtKB-EC"/>
</dbReference>
<dbReference type="STRING" id="37992.A0A4Z0Z034"/>
<sequence>MPRGLHLAQGRNPLGPDSGNDDEVISSRWGSPPSSRGGSHAQIYATPNQDASSTTAAHSTPGVPLIVAAPKIHDSDDDRMLAPEKRRGTGRVFPTKFAPPSSTITPTELFLVRANHAHFARYVHRHDPRKVLIFTDGSCLNNGQPNPKAGWAVVYGPSKCFTNLLVPIASGRLENKGPFGDLSIQSSNRAELRAVIAALRLQHWTSEGFNTIVIATDSDYVATGATEWTKTWINNGWRTASNRDVKNKDLWEMLLGEVERWQDEGLSIQFWNIPRDWNEVADAAAKKAAEKYDARDTWIDVSRICL</sequence>
<dbReference type="GO" id="GO:0046872">
    <property type="term" value="F:metal ion binding"/>
    <property type="evidence" value="ECO:0007669"/>
    <property type="project" value="UniProtKB-KW"/>
</dbReference>
<gene>
    <name evidence="10" type="ORF">E0Z10_g5804</name>
</gene>
<dbReference type="Pfam" id="PF00075">
    <property type="entry name" value="RNase_H"/>
    <property type="match status" value="1"/>
</dbReference>
<feature type="domain" description="RNase H type-1" evidence="9">
    <location>
        <begin position="127"/>
        <end position="290"/>
    </location>
</feature>
<dbReference type="PANTHER" id="PTHR10642">
    <property type="entry name" value="RIBONUCLEASE H1"/>
    <property type="match status" value="1"/>
</dbReference>
<dbReference type="CDD" id="cd13934">
    <property type="entry name" value="RNase_H_Dikarya_like"/>
    <property type="match status" value="1"/>
</dbReference>
<feature type="region of interest" description="Disordered" evidence="8">
    <location>
        <begin position="1"/>
        <end position="62"/>
    </location>
</feature>
<dbReference type="GO" id="GO:0043137">
    <property type="term" value="P:DNA replication, removal of RNA primer"/>
    <property type="evidence" value="ECO:0007669"/>
    <property type="project" value="TreeGrafter"/>
</dbReference>
<dbReference type="OrthoDB" id="407198at2759"/>
<evidence type="ECO:0000256" key="1">
    <source>
        <dbReference type="ARBA" id="ARBA00000077"/>
    </source>
</evidence>
<comment type="catalytic activity">
    <reaction evidence="1">
        <text>Endonucleolytic cleavage to 5'-phosphomonoester.</text>
        <dbReference type="EC" id="3.1.26.4"/>
    </reaction>
</comment>
<reference evidence="10 11" key="1">
    <citation type="submission" date="2019-03" db="EMBL/GenBank/DDBJ databases">
        <title>Draft genome sequence of Xylaria hypoxylon DSM 108379, a ubiquitous saprotrophic-parasitic fungi on hardwood.</title>
        <authorList>
            <person name="Buettner E."/>
            <person name="Leonhardt S."/>
            <person name="Gebauer A.M."/>
            <person name="Liers C."/>
            <person name="Hofrichter M."/>
            <person name="Kellner H."/>
        </authorList>
    </citation>
    <scope>NUCLEOTIDE SEQUENCE [LARGE SCALE GENOMIC DNA]</scope>
    <source>
        <strain evidence="10 11">DSM 108379</strain>
    </source>
</reference>
<comment type="caution">
    <text evidence="10">The sequence shown here is derived from an EMBL/GenBank/DDBJ whole genome shotgun (WGS) entry which is preliminary data.</text>
</comment>
<dbReference type="InterPro" id="IPR002156">
    <property type="entry name" value="RNaseH_domain"/>
</dbReference>